<dbReference type="AlphaFoldDB" id="A0A5C6M7Y4"/>
<name>A0A5C6M7Y4_9PLAN</name>
<dbReference type="EMBL" id="SRHE01000118">
    <property type="protein sequence ID" value="TWW10062.1"/>
    <property type="molecule type" value="Genomic_DNA"/>
</dbReference>
<evidence type="ECO:0000313" key="1">
    <source>
        <dbReference type="EMBL" id="TWW10062.1"/>
    </source>
</evidence>
<gene>
    <name evidence="1" type="ORF">E3A20_08110</name>
</gene>
<comment type="caution">
    <text evidence="1">The sequence shown here is derived from an EMBL/GenBank/DDBJ whole genome shotgun (WGS) entry which is preliminary data.</text>
</comment>
<proteinExistence type="predicted"/>
<reference evidence="1 2" key="2">
    <citation type="submission" date="2019-08" db="EMBL/GenBank/DDBJ databases">
        <authorList>
            <person name="Henke P."/>
        </authorList>
    </citation>
    <scope>NUCLEOTIDE SEQUENCE [LARGE SCALE GENOMIC DNA]</scope>
    <source>
        <strain evidence="1">Phe10_nw2017</strain>
    </source>
</reference>
<protein>
    <submittedName>
        <fullName evidence="1">Uncharacterized protein</fullName>
    </submittedName>
</protein>
<keyword evidence="2" id="KW-1185">Reference proteome</keyword>
<accession>A0A5C6M7Y4</accession>
<reference evidence="1 2" key="1">
    <citation type="submission" date="2019-08" db="EMBL/GenBank/DDBJ databases">
        <title>100 year-old enigma solved: identification of Planctomyces bekefii, the type genus and species of the phylum Planctomycetes.</title>
        <authorList>
            <person name="Svetlana D.N."/>
            <person name="Overmann J."/>
        </authorList>
    </citation>
    <scope>NUCLEOTIDE SEQUENCE [LARGE SCALE GENOMIC DNA]</scope>
    <source>
        <strain evidence="1">Phe10_nw2017</strain>
    </source>
</reference>
<evidence type="ECO:0000313" key="2">
    <source>
        <dbReference type="Proteomes" id="UP000321083"/>
    </source>
</evidence>
<organism evidence="1 2">
    <name type="scientific">Planctomyces bekefii</name>
    <dbReference type="NCBI Taxonomy" id="1653850"/>
    <lineage>
        <taxon>Bacteria</taxon>
        <taxon>Pseudomonadati</taxon>
        <taxon>Planctomycetota</taxon>
        <taxon>Planctomycetia</taxon>
        <taxon>Planctomycetales</taxon>
        <taxon>Planctomycetaceae</taxon>
        <taxon>Planctomyces</taxon>
    </lineage>
</organism>
<sequence length="140" mass="16324">MQRFNIDGTYDYFGDLQANAEGRLNTWHVRWYAPMFLQGALAFYPGRTLTRNIGFLDNGTHCSSAVLARVFHGQRLGRCPAAVRQSTIFRWNRPELRETLKQFYRYQQQIRQGMNWGRRLRVRVGTLLREAGLLSGRGAR</sequence>
<dbReference type="Proteomes" id="UP000321083">
    <property type="component" value="Unassembled WGS sequence"/>
</dbReference>